<proteinExistence type="inferred from homology"/>
<feature type="region of interest" description="Disordered" evidence="2">
    <location>
        <begin position="1"/>
        <end position="24"/>
    </location>
</feature>
<reference evidence="4 5" key="1">
    <citation type="submission" date="2016-10" db="EMBL/GenBank/DDBJ databases">
        <authorList>
            <person name="de Groot N.N."/>
        </authorList>
    </citation>
    <scope>NUCLEOTIDE SEQUENCE [LARGE SCALE GENOMIC DNA]</scope>
    <source>
        <strain evidence="4 5">DSM 25927</strain>
    </source>
</reference>
<organism evidence="4 5">
    <name type="scientific">Solimonas aquatica</name>
    <dbReference type="NCBI Taxonomy" id="489703"/>
    <lineage>
        <taxon>Bacteria</taxon>
        <taxon>Pseudomonadati</taxon>
        <taxon>Pseudomonadota</taxon>
        <taxon>Gammaproteobacteria</taxon>
        <taxon>Nevskiales</taxon>
        <taxon>Nevskiaceae</taxon>
        <taxon>Solimonas</taxon>
    </lineage>
</organism>
<evidence type="ECO:0000313" key="4">
    <source>
        <dbReference type="EMBL" id="SEQ42756.1"/>
    </source>
</evidence>
<dbReference type="RefSeq" id="WP_093284939.1">
    <property type="nucleotide sequence ID" value="NZ_FOFS01000006.1"/>
</dbReference>
<dbReference type="Gene3D" id="3.30.1370.140">
    <property type="entry name" value="HupH hydrogenase expression protein, C-terminal domain"/>
    <property type="match status" value="2"/>
</dbReference>
<dbReference type="OrthoDB" id="6560677at2"/>
<dbReference type="Pfam" id="PF04809">
    <property type="entry name" value="HupH_C"/>
    <property type="match status" value="2"/>
</dbReference>
<evidence type="ECO:0000256" key="1">
    <source>
        <dbReference type="ARBA" id="ARBA00010832"/>
    </source>
</evidence>
<gene>
    <name evidence="4" type="ORF">SAMN04488038_106143</name>
</gene>
<dbReference type="Proteomes" id="UP000199233">
    <property type="component" value="Unassembled WGS sequence"/>
</dbReference>
<dbReference type="STRING" id="489703.SAMN04488038_106143"/>
<sequence length="301" mass="32900">MNSNSPGTKPFPIPVRTIGPGSQSEEEELQYMSMPKGMNTYQSPILPEREQIGELHQAQAALRAVAAAVQRALAVPPEAMASVCERVDLSDLDEANRRLVNQVLGEGEVGARIDGEAPVKVQESLFAGIWRVAEFDAQQRLLRDYVEIAAAPALLAERARPTQDLSLTPPSAQNLPPMVMNAPAILTEVLEKSQRWQPGMPVHVINLTLLPLSPQDIAYLDERLGVAGVNILSRGYGNCRVSSTQLPQCWRVVYYNSQDAVILDTIEITSMPEAVRAAPEDLSDSAERFAEVLEWVAGSTH</sequence>
<feature type="domain" description="HupH hydrogenase expression protein C-terminal" evidence="3">
    <location>
        <begin position="179"/>
        <end position="296"/>
    </location>
</feature>
<feature type="domain" description="HupH hydrogenase expression protein C-terminal" evidence="3">
    <location>
        <begin position="86"/>
        <end position="158"/>
    </location>
</feature>
<accession>A0A1H9FXY6</accession>
<comment type="similarity">
    <text evidence="1">Belongs to the HupH/HyaF family.</text>
</comment>
<protein>
    <submittedName>
        <fullName evidence="4">Hydrogenase-1 operon protein HyaF</fullName>
    </submittedName>
</protein>
<evidence type="ECO:0000259" key="3">
    <source>
        <dbReference type="Pfam" id="PF04809"/>
    </source>
</evidence>
<dbReference type="InterPro" id="IPR038527">
    <property type="entry name" value="HupH_C_sf"/>
</dbReference>
<dbReference type="EMBL" id="FOFS01000006">
    <property type="protein sequence ID" value="SEQ42756.1"/>
    <property type="molecule type" value="Genomic_DNA"/>
</dbReference>
<evidence type="ECO:0000313" key="5">
    <source>
        <dbReference type="Proteomes" id="UP000199233"/>
    </source>
</evidence>
<dbReference type="AlphaFoldDB" id="A0A1H9FXY6"/>
<name>A0A1H9FXY6_9GAMM</name>
<keyword evidence="5" id="KW-1185">Reference proteome</keyword>
<dbReference type="InterPro" id="IPR006894">
    <property type="entry name" value="HupH_Hydgase_express_prot_C"/>
</dbReference>
<evidence type="ECO:0000256" key="2">
    <source>
        <dbReference type="SAM" id="MobiDB-lite"/>
    </source>
</evidence>